<name>A0ABU8Q582_9SPHN</name>
<reference evidence="3 4" key="1">
    <citation type="submission" date="2023-12" db="EMBL/GenBank/DDBJ databases">
        <title>Gut-associated functions are favored during microbiome assembly across C. elegans life.</title>
        <authorList>
            <person name="Zimmermann J."/>
        </authorList>
    </citation>
    <scope>NUCLEOTIDE SEQUENCE [LARGE SCALE GENOMIC DNA]</scope>
    <source>
        <strain evidence="3 4">JUb134</strain>
    </source>
</reference>
<keyword evidence="1" id="KW-0732">Signal</keyword>
<dbReference type="RefSeq" id="WP_132884444.1">
    <property type="nucleotide sequence ID" value="NZ_JBBGZA010000001.1"/>
</dbReference>
<evidence type="ECO:0000256" key="1">
    <source>
        <dbReference type="SAM" id="SignalP"/>
    </source>
</evidence>
<dbReference type="EMBL" id="JBBGZA010000001">
    <property type="protein sequence ID" value="MEJ5094635.1"/>
    <property type="molecule type" value="Genomic_DNA"/>
</dbReference>
<keyword evidence="4" id="KW-1185">Reference proteome</keyword>
<feature type="domain" description="SGNH hydrolase-type esterase" evidence="2">
    <location>
        <begin position="81"/>
        <end position="246"/>
    </location>
</feature>
<dbReference type="Proteomes" id="UP001380365">
    <property type="component" value="Unassembled WGS sequence"/>
</dbReference>
<evidence type="ECO:0000313" key="4">
    <source>
        <dbReference type="Proteomes" id="UP001380365"/>
    </source>
</evidence>
<gene>
    <name evidence="3" type="ORF">WH159_08800</name>
</gene>
<dbReference type="PANTHER" id="PTHR30383:SF5">
    <property type="entry name" value="SGNH HYDROLASE-TYPE ESTERASE DOMAIN-CONTAINING PROTEIN"/>
    <property type="match status" value="1"/>
</dbReference>
<dbReference type="InterPro" id="IPR036514">
    <property type="entry name" value="SGNH_hydro_sf"/>
</dbReference>
<feature type="chain" id="PRO_5046906580" evidence="1">
    <location>
        <begin position="18"/>
        <end position="264"/>
    </location>
</feature>
<dbReference type="SUPFAM" id="SSF52266">
    <property type="entry name" value="SGNH hydrolase"/>
    <property type="match status" value="1"/>
</dbReference>
<protein>
    <submittedName>
        <fullName evidence="3">GDSL-type esterase/lipase family protein</fullName>
    </submittedName>
</protein>
<proteinExistence type="predicted"/>
<dbReference type="InterPro" id="IPR051532">
    <property type="entry name" value="Ester_Hydrolysis_Enzymes"/>
</dbReference>
<dbReference type="PANTHER" id="PTHR30383">
    <property type="entry name" value="THIOESTERASE 1/PROTEASE 1/LYSOPHOSPHOLIPASE L1"/>
    <property type="match status" value="1"/>
</dbReference>
<evidence type="ECO:0000313" key="3">
    <source>
        <dbReference type="EMBL" id="MEJ5094635.1"/>
    </source>
</evidence>
<accession>A0ABU8Q582</accession>
<evidence type="ECO:0000259" key="2">
    <source>
        <dbReference type="Pfam" id="PF13472"/>
    </source>
</evidence>
<sequence length="264" mass="28354">MKRIALLLAGAVLLVAADEPHYQSSPERRTVTETRDWGPWGGPFREKLVPSLMQDFGERYLYAPANAAMPPPARGEQRVVFLGDSITDGWDLAKAFPSKPYVNRGIGAQVTAQMLVRFEQDVVALRPAAVVILGGTNDVSGFLQIETPETILANITAMADIADARGIRVVLGALLPVNDYGKDRGYMTKERPPATLRAINDGLRALAAARGYAFADYAAPLADARGMLAEAYTGDGLHPNAAGYARMAPVARKAIAEALARPPR</sequence>
<dbReference type="InterPro" id="IPR013830">
    <property type="entry name" value="SGNH_hydro"/>
</dbReference>
<dbReference type="Gene3D" id="3.40.50.1110">
    <property type="entry name" value="SGNH hydrolase"/>
    <property type="match status" value="1"/>
</dbReference>
<feature type="signal peptide" evidence="1">
    <location>
        <begin position="1"/>
        <end position="17"/>
    </location>
</feature>
<organism evidence="3 4">
    <name type="scientific">Sphingomonas molluscorum</name>
    <dbReference type="NCBI Taxonomy" id="418184"/>
    <lineage>
        <taxon>Bacteria</taxon>
        <taxon>Pseudomonadati</taxon>
        <taxon>Pseudomonadota</taxon>
        <taxon>Alphaproteobacteria</taxon>
        <taxon>Sphingomonadales</taxon>
        <taxon>Sphingomonadaceae</taxon>
        <taxon>Sphingomonas</taxon>
    </lineage>
</organism>
<dbReference type="Pfam" id="PF13472">
    <property type="entry name" value="Lipase_GDSL_2"/>
    <property type="match status" value="1"/>
</dbReference>
<comment type="caution">
    <text evidence="3">The sequence shown here is derived from an EMBL/GenBank/DDBJ whole genome shotgun (WGS) entry which is preliminary data.</text>
</comment>